<protein>
    <submittedName>
        <fullName evidence="1">Uncharacterized protein</fullName>
    </submittedName>
</protein>
<proteinExistence type="predicted"/>
<sequence>MNGNVVQIDLLRLFERHILGVKVASLKTAQNASQVIAALLSLMDFIAPRRLK</sequence>
<name>A0ABX7GP73_9GAMM</name>
<reference evidence="1 2" key="1">
    <citation type="submission" date="2020-10" db="EMBL/GenBank/DDBJ databases">
        <title>Phylogeny of dyella-like bacteria.</title>
        <authorList>
            <person name="Fu J."/>
        </authorList>
    </citation>
    <scope>NUCLEOTIDE SEQUENCE [LARGE SCALE GENOMIC DNA]</scope>
    <source>
        <strain evidence="1 2">DHOB09</strain>
    </source>
</reference>
<accession>A0ABX7GP73</accession>
<dbReference type="RefSeq" id="WP_188800899.1">
    <property type="nucleotide sequence ID" value="NZ_BMIZ01000003.1"/>
</dbReference>
<keyword evidence="2" id="KW-1185">Reference proteome</keyword>
<dbReference type="EMBL" id="CP064030">
    <property type="protein sequence ID" value="QRN52187.1"/>
    <property type="molecule type" value="Genomic_DNA"/>
</dbReference>
<evidence type="ECO:0000313" key="1">
    <source>
        <dbReference type="EMBL" id="QRN52187.1"/>
    </source>
</evidence>
<organism evidence="1 2">
    <name type="scientific">Dyella caseinilytica</name>
    <dbReference type="NCBI Taxonomy" id="1849581"/>
    <lineage>
        <taxon>Bacteria</taxon>
        <taxon>Pseudomonadati</taxon>
        <taxon>Pseudomonadota</taxon>
        <taxon>Gammaproteobacteria</taxon>
        <taxon>Lysobacterales</taxon>
        <taxon>Rhodanobacteraceae</taxon>
        <taxon>Dyella</taxon>
    </lineage>
</organism>
<dbReference type="Proteomes" id="UP000663181">
    <property type="component" value="Chromosome"/>
</dbReference>
<evidence type="ECO:0000313" key="2">
    <source>
        <dbReference type="Proteomes" id="UP000663181"/>
    </source>
</evidence>
<gene>
    <name evidence="1" type="ORF">ISN74_11830</name>
</gene>